<dbReference type="OrthoDB" id="2102561at2759"/>
<protein>
    <submittedName>
        <fullName evidence="3">Uncharacterized protein</fullName>
    </submittedName>
</protein>
<dbReference type="SUPFAM" id="SSF51735">
    <property type="entry name" value="NAD(P)-binding Rossmann-fold domains"/>
    <property type="match status" value="1"/>
</dbReference>
<dbReference type="AlphaFoldDB" id="A0A507BEI2"/>
<sequence length="93" mass="9993">MNNTSGLSVVAYPLLGTYNISKAALAMLSGTLRLELEPFGVQVVDLKAGGVQINFFPNQEGGHYPTLPKGSLYKVAEKEVEHEWSDAGARKDG</sequence>
<comment type="caution">
    <text evidence="3">The sequence shown here is derived from an EMBL/GenBank/DDBJ whole genome shotgun (WGS) entry which is preliminary data.</text>
</comment>
<dbReference type="GO" id="GO:0005811">
    <property type="term" value="C:lipid droplet"/>
    <property type="evidence" value="ECO:0007669"/>
    <property type="project" value="TreeGrafter"/>
</dbReference>
<name>A0A507BEI2_9PEZI</name>
<dbReference type="GO" id="GO:0000140">
    <property type="term" value="F:acylglycerone-phosphate reductase (NADP+) activity"/>
    <property type="evidence" value="ECO:0007669"/>
    <property type="project" value="TreeGrafter"/>
</dbReference>
<evidence type="ECO:0000256" key="2">
    <source>
        <dbReference type="ARBA" id="ARBA00023002"/>
    </source>
</evidence>
<dbReference type="GO" id="GO:0019433">
    <property type="term" value="P:triglyceride catabolic process"/>
    <property type="evidence" value="ECO:0007669"/>
    <property type="project" value="TreeGrafter"/>
</dbReference>
<dbReference type="GO" id="GO:0006654">
    <property type="term" value="P:phosphatidic acid biosynthetic process"/>
    <property type="evidence" value="ECO:0007669"/>
    <property type="project" value="TreeGrafter"/>
</dbReference>
<dbReference type="Gene3D" id="3.40.50.720">
    <property type="entry name" value="NAD(P)-binding Rossmann-like Domain"/>
    <property type="match status" value="1"/>
</dbReference>
<dbReference type="EMBL" id="SKBQ01000022">
    <property type="protein sequence ID" value="TPX15361.1"/>
    <property type="molecule type" value="Genomic_DNA"/>
</dbReference>
<dbReference type="InterPro" id="IPR020904">
    <property type="entry name" value="Sc_DH/Rdtase_CS"/>
</dbReference>
<proteinExistence type="inferred from homology"/>
<dbReference type="GO" id="GO:0005783">
    <property type="term" value="C:endoplasmic reticulum"/>
    <property type="evidence" value="ECO:0007669"/>
    <property type="project" value="TreeGrafter"/>
</dbReference>
<keyword evidence="4" id="KW-1185">Reference proteome</keyword>
<dbReference type="GO" id="GO:0004806">
    <property type="term" value="F:triacylglycerol lipase activity"/>
    <property type="evidence" value="ECO:0007669"/>
    <property type="project" value="TreeGrafter"/>
</dbReference>
<dbReference type="PANTHER" id="PTHR44169:SF3">
    <property type="entry name" value="SHORT-CHAIN DEHYDROGENASE SRDE"/>
    <property type="match status" value="1"/>
</dbReference>
<dbReference type="PROSITE" id="PS00061">
    <property type="entry name" value="ADH_SHORT"/>
    <property type="match status" value="1"/>
</dbReference>
<gene>
    <name evidence="3" type="ORF">E0L32_004638</name>
</gene>
<dbReference type="InParanoid" id="A0A507BEI2"/>
<organism evidence="3 4">
    <name type="scientific">Thyridium curvatum</name>
    <dbReference type="NCBI Taxonomy" id="1093900"/>
    <lineage>
        <taxon>Eukaryota</taxon>
        <taxon>Fungi</taxon>
        <taxon>Dikarya</taxon>
        <taxon>Ascomycota</taxon>
        <taxon>Pezizomycotina</taxon>
        <taxon>Sordariomycetes</taxon>
        <taxon>Sordariomycetidae</taxon>
        <taxon>Thyridiales</taxon>
        <taxon>Thyridiaceae</taxon>
        <taxon>Thyridium</taxon>
    </lineage>
</organism>
<comment type="similarity">
    <text evidence="1">Belongs to the short-chain dehydrogenases/reductases (SDR) family.</text>
</comment>
<evidence type="ECO:0000313" key="3">
    <source>
        <dbReference type="EMBL" id="TPX15361.1"/>
    </source>
</evidence>
<evidence type="ECO:0000313" key="4">
    <source>
        <dbReference type="Proteomes" id="UP000319257"/>
    </source>
</evidence>
<dbReference type="Proteomes" id="UP000319257">
    <property type="component" value="Unassembled WGS sequence"/>
</dbReference>
<dbReference type="GeneID" id="41972085"/>
<reference evidence="3 4" key="1">
    <citation type="submission" date="2019-06" db="EMBL/GenBank/DDBJ databases">
        <title>Draft genome sequence of the filamentous fungus Phialemoniopsis curvata isolated from diesel fuel.</title>
        <authorList>
            <person name="Varaljay V.A."/>
            <person name="Lyon W.J."/>
            <person name="Crouch A.L."/>
            <person name="Drake C.E."/>
            <person name="Hollomon J.M."/>
            <person name="Nadeau L.J."/>
            <person name="Nunn H.S."/>
            <person name="Stevenson B.S."/>
            <person name="Bojanowski C.L."/>
            <person name="Crookes-Goodson W.J."/>
        </authorList>
    </citation>
    <scope>NUCLEOTIDE SEQUENCE [LARGE SCALE GENOMIC DNA]</scope>
    <source>
        <strain evidence="3 4">D216</strain>
    </source>
</reference>
<dbReference type="STRING" id="1093900.A0A507BEI2"/>
<dbReference type="RefSeq" id="XP_030997072.1">
    <property type="nucleotide sequence ID" value="XM_031139071.1"/>
</dbReference>
<evidence type="ECO:0000256" key="1">
    <source>
        <dbReference type="ARBA" id="ARBA00006484"/>
    </source>
</evidence>
<dbReference type="InterPro" id="IPR036291">
    <property type="entry name" value="NAD(P)-bd_dom_sf"/>
</dbReference>
<dbReference type="PANTHER" id="PTHR44169">
    <property type="entry name" value="NADPH-DEPENDENT 1-ACYLDIHYDROXYACETONE PHOSPHATE REDUCTASE"/>
    <property type="match status" value="1"/>
</dbReference>
<accession>A0A507BEI2</accession>
<keyword evidence="2" id="KW-0560">Oxidoreductase</keyword>